<accession>A0A2X1ACC0</accession>
<evidence type="ECO:0000313" key="1">
    <source>
        <dbReference type="EMBL" id="SPU42508.1"/>
    </source>
</evidence>
<name>A0A2X1ACC0_BREDI</name>
<dbReference type="Proteomes" id="UP000250358">
    <property type="component" value="Unassembled WGS sequence"/>
</dbReference>
<protein>
    <submittedName>
        <fullName evidence="1">Uncharacterized protein</fullName>
    </submittedName>
</protein>
<gene>
    <name evidence="1" type="ORF">NCTC11165_00655</name>
</gene>
<dbReference type="EMBL" id="UAQM01000001">
    <property type="protein sequence ID" value="SPU42508.1"/>
    <property type="molecule type" value="Genomic_DNA"/>
</dbReference>
<evidence type="ECO:0000313" key="2">
    <source>
        <dbReference type="Proteomes" id="UP000250358"/>
    </source>
</evidence>
<organism evidence="1 2">
    <name type="scientific">Brevundimonas diminuta</name>
    <name type="common">Pseudomonas diminuta</name>
    <dbReference type="NCBI Taxonomy" id="293"/>
    <lineage>
        <taxon>Bacteria</taxon>
        <taxon>Pseudomonadati</taxon>
        <taxon>Pseudomonadota</taxon>
        <taxon>Alphaproteobacteria</taxon>
        <taxon>Caulobacterales</taxon>
        <taxon>Caulobacteraceae</taxon>
        <taxon>Brevundimonas</taxon>
    </lineage>
</organism>
<sequence length="211" mass="23014">MRATAPAEGSVIIDFMVWLAQSPQAVFGLAGAGAASPFFYSLLQRVIARNLGDEEAVTNSLLLQLLEKRTGDVERLVAINEAPIRQAHGLIDNGAKKISIVGGQSILAQYDEESRDYVKLSIEDDHTRIQEVRVSAFSGNSGYGSVFDLNLGRNLPVSMSKEVLTKYGSVFTWGLDQYVRKTGKTITLTYNQILAMDGTPKRYIALAAQAN</sequence>
<proteinExistence type="predicted"/>
<dbReference type="AlphaFoldDB" id="A0A2X1ACC0"/>
<reference evidence="1 2" key="1">
    <citation type="submission" date="2018-06" db="EMBL/GenBank/DDBJ databases">
        <authorList>
            <consortium name="Pathogen Informatics"/>
            <person name="Doyle S."/>
        </authorList>
    </citation>
    <scope>NUCLEOTIDE SEQUENCE [LARGE SCALE GENOMIC DNA]</scope>
    <source>
        <strain evidence="1 2">NCTC11165</strain>
    </source>
</reference>